<dbReference type="InterPro" id="IPR000014">
    <property type="entry name" value="PAS"/>
</dbReference>
<dbReference type="SUPFAM" id="SSF141868">
    <property type="entry name" value="EAL domain-like"/>
    <property type="match status" value="1"/>
</dbReference>
<dbReference type="InterPro" id="IPR035965">
    <property type="entry name" value="PAS-like_dom_sf"/>
</dbReference>
<dbReference type="SUPFAM" id="SSF55073">
    <property type="entry name" value="Nucleotide cyclase"/>
    <property type="match status" value="1"/>
</dbReference>
<dbReference type="Pfam" id="PF00990">
    <property type="entry name" value="GGDEF"/>
    <property type="match status" value="1"/>
</dbReference>
<feature type="domain" description="PAC" evidence="3">
    <location>
        <begin position="203"/>
        <end position="256"/>
    </location>
</feature>
<evidence type="ECO:0000313" key="7">
    <source>
        <dbReference type="Proteomes" id="UP000622890"/>
    </source>
</evidence>
<dbReference type="InterPro" id="IPR052155">
    <property type="entry name" value="Biofilm_reg_signaling"/>
</dbReference>
<dbReference type="SMART" id="SM00091">
    <property type="entry name" value="PAS"/>
    <property type="match status" value="4"/>
</dbReference>
<keyword evidence="7" id="KW-1185">Reference proteome</keyword>
<protein>
    <submittedName>
        <fullName evidence="6">EAL domain-containing protein</fullName>
    </submittedName>
</protein>
<feature type="domain" description="PAC" evidence="3">
    <location>
        <begin position="74"/>
        <end position="126"/>
    </location>
</feature>
<dbReference type="InterPro" id="IPR001610">
    <property type="entry name" value="PAC"/>
</dbReference>
<dbReference type="InterPro" id="IPR013655">
    <property type="entry name" value="PAS_fold_3"/>
</dbReference>
<feature type="domain" description="GGDEF" evidence="5">
    <location>
        <begin position="527"/>
        <end position="660"/>
    </location>
</feature>
<dbReference type="Pfam" id="PF08447">
    <property type="entry name" value="PAS_3"/>
    <property type="match status" value="2"/>
</dbReference>
<dbReference type="GO" id="GO:0071111">
    <property type="term" value="F:cyclic-guanylate-specific phosphodiesterase activity"/>
    <property type="evidence" value="ECO:0007669"/>
    <property type="project" value="UniProtKB-EC"/>
</dbReference>
<dbReference type="Pfam" id="PF00563">
    <property type="entry name" value="EAL"/>
    <property type="match status" value="1"/>
</dbReference>
<dbReference type="InterPro" id="IPR001633">
    <property type="entry name" value="EAL_dom"/>
</dbReference>
<dbReference type="SUPFAM" id="SSF55785">
    <property type="entry name" value="PYP-like sensor domain (PAS domain)"/>
    <property type="match status" value="4"/>
</dbReference>
<evidence type="ECO:0000259" key="4">
    <source>
        <dbReference type="PROSITE" id="PS50883"/>
    </source>
</evidence>
<dbReference type="Pfam" id="PF13426">
    <property type="entry name" value="PAS_9"/>
    <property type="match status" value="1"/>
</dbReference>
<dbReference type="InterPro" id="IPR000700">
    <property type="entry name" value="PAS-assoc_C"/>
</dbReference>
<dbReference type="RefSeq" id="WP_200591949.1">
    <property type="nucleotide sequence ID" value="NZ_JAEPBG010000004.1"/>
</dbReference>
<dbReference type="Gene3D" id="3.20.20.450">
    <property type="entry name" value="EAL domain"/>
    <property type="match status" value="1"/>
</dbReference>
<dbReference type="InterPro" id="IPR043128">
    <property type="entry name" value="Rev_trsase/Diguanyl_cyclase"/>
</dbReference>
<dbReference type="PROSITE" id="PS50113">
    <property type="entry name" value="PAC"/>
    <property type="match status" value="3"/>
</dbReference>
<dbReference type="SMART" id="SM00267">
    <property type="entry name" value="GGDEF"/>
    <property type="match status" value="1"/>
</dbReference>
<dbReference type="PROSITE" id="PS50112">
    <property type="entry name" value="PAS"/>
    <property type="match status" value="3"/>
</dbReference>
<dbReference type="Proteomes" id="UP000622890">
    <property type="component" value="Unassembled WGS sequence"/>
</dbReference>
<accession>A0A934W759</accession>
<dbReference type="Pfam" id="PF08448">
    <property type="entry name" value="PAS_4"/>
    <property type="match status" value="1"/>
</dbReference>
<dbReference type="Gene3D" id="3.30.450.20">
    <property type="entry name" value="PAS domain"/>
    <property type="match status" value="4"/>
</dbReference>
<dbReference type="Gene3D" id="3.30.70.270">
    <property type="match status" value="1"/>
</dbReference>
<dbReference type="FunFam" id="3.30.70.270:FF:000001">
    <property type="entry name" value="Diguanylate cyclase domain protein"/>
    <property type="match status" value="1"/>
</dbReference>
<sequence length="934" mass="104640">MTLPAAPPMTDAVKTLVWMTDTVGNVTYLSRDVRHLFTSGTTLSFAAYMQSVHPDDRQRVMETFGRATVMREEFQIDYRVIGADGSLHWVTGSGAPRFDAHGEFSGYTGALLDVTTRYEAIGRLEKSEATHRLLTENSSDLISHHAADSGIFLFASPSFERILGFDAEELVGKRSAYEFVHPEDRLRVDAEIARQMRESSSGSVVEFRARHKNGQYLWMSTNLKLLTDQLTGENTGAVAVTRDISAERQTREALQQSRNEMYSMLESIGEAFYAIDRDWRITYANRKAADFVGIAPNRAIGKRLLDVAPELLGTPMHQYFQQTLDTREKAFFEAYWEPRDAWAEVRVYPNDDGLSIYFHDISARRKAENAMRTSEQRLREVIEMTPAGYLLADGDGQIQEVNPALCRISGYEREELVGRKLDSLFATSPWDRSAYTAHGPASAQGQEAIIRHKFGNEVHVLFNGSIKRDELGQALSLTAFLTDITARKHIEYRLEHLATHDTLTGLPNRALLTERLQQMLAFSARDTTIGVLFVDLDRFKEVNDSFGHQPGDVLLCEVAQRFRHALRPGDVIARLGGDEFMVVAHCSEGRSSAAAIAEKLLGKLAAPIDIGAQHVFISASIGISMFPEHGGTRETLFQSADTAMYQAKGAGRNIYRFFEPEMGVAARTRMTLELSLRRALGGEEFEVYYQPRVDLKTMTVIGMEALLRWNHPELGQVPPMQFIPLAEERNLISPIGHWVLRQACRDTVDLMRKLGRPLRVSVNLSARQLRNSALPAEVQAVLDETGFPAPLLELELTESALVEDIEHSAHLLRQLKDLGVKIAVDDFGTGYSGLAYLRRFSLDVLKLDRSFVMQKESHTSHFDFIKAFVDLAHALKLSVVAEGVETDDTLQFLCSTACDEAQGYFIARPMPLAALIQYLRSPSLLSKQDTLSFN</sequence>
<dbReference type="InterPro" id="IPR013656">
    <property type="entry name" value="PAS_4"/>
</dbReference>
<dbReference type="NCBIfam" id="TIGR00229">
    <property type="entry name" value="sensory_box"/>
    <property type="match status" value="4"/>
</dbReference>
<proteinExistence type="predicted"/>
<evidence type="ECO:0000313" key="6">
    <source>
        <dbReference type="EMBL" id="MBK4735163.1"/>
    </source>
</evidence>
<dbReference type="SMART" id="SM00086">
    <property type="entry name" value="PAC"/>
    <property type="match status" value="3"/>
</dbReference>
<dbReference type="PROSITE" id="PS50887">
    <property type="entry name" value="GGDEF"/>
    <property type="match status" value="1"/>
</dbReference>
<evidence type="ECO:0000259" key="2">
    <source>
        <dbReference type="PROSITE" id="PS50112"/>
    </source>
</evidence>
<dbReference type="SMART" id="SM00052">
    <property type="entry name" value="EAL"/>
    <property type="match status" value="1"/>
</dbReference>
<dbReference type="PROSITE" id="PS50883">
    <property type="entry name" value="EAL"/>
    <property type="match status" value="1"/>
</dbReference>
<dbReference type="InterPro" id="IPR000160">
    <property type="entry name" value="GGDEF_dom"/>
</dbReference>
<comment type="caution">
    <text evidence="6">The sequence shown here is derived from an EMBL/GenBank/DDBJ whole genome shotgun (WGS) entry which is preliminary data.</text>
</comment>
<dbReference type="AlphaFoldDB" id="A0A934W759"/>
<dbReference type="EMBL" id="JAEPBG010000004">
    <property type="protein sequence ID" value="MBK4735163.1"/>
    <property type="molecule type" value="Genomic_DNA"/>
</dbReference>
<dbReference type="CDD" id="cd01948">
    <property type="entry name" value="EAL"/>
    <property type="match status" value="1"/>
</dbReference>
<gene>
    <name evidence="6" type="ORF">JJB74_11125</name>
</gene>
<dbReference type="CDD" id="cd00130">
    <property type="entry name" value="PAS"/>
    <property type="match status" value="4"/>
</dbReference>
<reference evidence="6" key="1">
    <citation type="submission" date="2021-01" db="EMBL/GenBank/DDBJ databases">
        <title>Genome sequence of strain Noviherbaspirillum sp. DKR-6.</title>
        <authorList>
            <person name="Chaudhary D.K."/>
        </authorList>
    </citation>
    <scope>NUCLEOTIDE SEQUENCE</scope>
    <source>
        <strain evidence="6">DKR-6</strain>
    </source>
</reference>
<feature type="domain" description="PAC" evidence="3">
    <location>
        <begin position="444"/>
        <end position="496"/>
    </location>
</feature>
<organism evidence="6 7">
    <name type="scientific">Noviherbaspirillum pedocola</name>
    <dbReference type="NCBI Taxonomy" id="2801341"/>
    <lineage>
        <taxon>Bacteria</taxon>
        <taxon>Pseudomonadati</taxon>
        <taxon>Pseudomonadota</taxon>
        <taxon>Betaproteobacteria</taxon>
        <taxon>Burkholderiales</taxon>
        <taxon>Oxalobacteraceae</taxon>
        <taxon>Noviherbaspirillum</taxon>
    </lineage>
</organism>
<dbReference type="CDD" id="cd01949">
    <property type="entry name" value="GGDEF"/>
    <property type="match status" value="1"/>
</dbReference>
<dbReference type="FunFam" id="3.20.20.450:FF:000001">
    <property type="entry name" value="Cyclic di-GMP phosphodiesterase yahA"/>
    <property type="match status" value="1"/>
</dbReference>
<dbReference type="PANTHER" id="PTHR44757">
    <property type="entry name" value="DIGUANYLATE CYCLASE DGCP"/>
    <property type="match status" value="1"/>
</dbReference>
<evidence type="ECO:0000259" key="3">
    <source>
        <dbReference type="PROSITE" id="PS50113"/>
    </source>
</evidence>
<feature type="domain" description="EAL" evidence="4">
    <location>
        <begin position="669"/>
        <end position="923"/>
    </location>
</feature>
<dbReference type="InterPro" id="IPR035919">
    <property type="entry name" value="EAL_sf"/>
</dbReference>
<dbReference type="PANTHER" id="PTHR44757:SF2">
    <property type="entry name" value="BIOFILM ARCHITECTURE MAINTENANCE PROTEIN MBAA"/>
    <property type="match status" value="1"/>
</dbReference>
<dbReference type="NCBIfam" id="TIGR00254">
    <property type="entry name" value="GGDEF"/>
    <property type="match status" value="1"/>
</dbReference>
<comment type="catalytic activity">
    <reaction evidence="1">
        <text>3',3'-c-di-GMP + H2O = 5'-phosphoguanylyl(3'-&gt;5')guanosine + H(+)</text>
        <dbReference type="Rhea" id="RHEA:24902"/>
        <dbReference type="ChEBI" id="CHEBI:15377"/>
        <dbReference type="ChEBI" id="CHEBI:15378"/>
        <dbReference type="ChEBI" id="CHEBI:58754"/>
        <dbReference type="ChEBI" id="CHEBI:58805"/>
        <dbReference type="EC" id="3.1.4.52"/>
    </reaction>
    <physiologicalReaction direction="left-to-right" evidence="1">
        <dbReference type="Rhea" id="RHEA:24903"/>
    </physiologicalReaction>
</comment>
<feature type="domain" description="PAS" evidence="2">
    <location>
        <begin position="374"/>
        <end position="421"/>
    </location>
</feature>
<dbReference type="InterPro" id="IPR029787">
    <property type="entry name" value="Nucleotide_cyclase"/>
</dbReference>
<evidence type="ECO:0000259" key="5">
    <source>
        <dbReference type="PROSITE" id="PS50887"/>
    </source>
</evidence>
<dbReference type="GO" id="GO:0071732">
    <property type="term" value="P:cellular response to nitric oxide"/>
    <property type="evidence" value="ECO:0007669"/>
    <property type="project" value="UniProtKB-ARBA"/>
</dbReference>
<name>A0A934W759_9BURK</name>
<feature type="domain" description="PAS" evidence="2">
    <location>
        <begin position="127"/>
        <end position="199"/>
    </location>
</feature>
<feature type="domain" description="PAS" evidence="2">
    <location>
        <begin position="257"/>
        <end position="305"/>
    </location>
</feature>
<evidence type="ECO:0000256" key="1">
    <source>
        <dbReference type="ARBA" id="ARBA00051114"/>
    </source>
</evidence>